<name>A0ABW1PJQ4_9FLAO</name>
<dbReference type="InterPro" id="IPR045886">
    <property type="entry name" value="ThiF/MoeB/HesA"/>
</dbReference>
<evidence type="ECO:0000313" key="2">
    <source>
        <dbReference type="EMBL" id="MFC6095371.1"/>
    </source>
</evidence>
<accession>A0ABW1PJQ4</accession>
<dbReference type="SMART" id="SM00450">
    <property type="entry name" value="RHOD"/>
    <property type="match status" value="1"/>
</dbReference>
<keyword evidence="3" id="KW-1185">Reference proteome</keyword>
<feature type="domain" description="Rhodanese" evidence="1">
    <location>
        <begin position="284"/>
        <end position="372"/>
    </location>
</feature>
<dbReference type="Gene3D" id="3.40.250.10">
    <property type="entry name" value="Rhodanese-like domain"/>
    <property type="match status" value="1"/>
</dbReference>
<keyword evidence="2" id="KW-0548">Nucleotidyltransferase</keyword>
<evidence type="ECO:0000259" key="1">
    <source>
        <dbReference type="PROSITE" id="PS50206"/>
    </source>
</evidence>
<dbReference type="PROSITE" id="PS50206">
    <property type="entry name" value="RHODANESE_3"/>
    <property type="match status" value="1"/>
</dbReference>
<dbReference type="InterPro" id="IPR035985">
    <property type="entry name" value="Ubiquitin-activating_enz"/>
</dbReference>
<dbReference type="InterPro" id="IPR001763">
    <property type="entry name" value="Rhodanese-like_dom"/>
</dbReference>
<dbReference type="Gene3D" id="3.40.50.720">
    <property type="entry name" value="NAD(P)-binding Rossmann-like Domain"/>
    <property type="match status" value="1"/>
</dbReference>
<dbReference type="InterPro" id="IPR036873">
    <property type="entry name" value="Rhodanese-like_dom_sf"/>
</dbReference>
<gene>
    <name evidence="2" type="ORF">ACFPVY_01830</name>
</gene>
<dbReference type="PANTHER" id="PTHR10953:SF102">
    <property type="entry name" value="ADENYLYLTRANSFERASE AND SULFURTRANSFERASE MOCS3"/>
    <property type="match status" value="1"/>
</dbReference>
<dbReference type="Pfam" id="PF00581">
    <property type="entry name" value="Rhodanese"/>
    <property type="match status" value="1"/>
</dbReference>
<organism evidence="2 3">
    <name type="scientific">Flavobacterium qiangtangense</name>
    <dbReference type="NCBI Taxonomy" id="1442595"/>
    <lineage>
        <taxon>Bacteria</taxon>
        <taxon>Pseudomonadati</taxon>
        <taxon>Bacteroidota</taxon>
        <taxon>Flavobacteriia</taxon>
        <taxon>Flavobacteriales</taxon>
        <taxon>Flavobacteriaceae</taxon>
        <taxon>Flavobacterium</taxon>
    </lineage>
</organism>
<dbReference type="EMBL" id="JBHSQB010000003">
    <property type="protein sequence ID" value="MFC6095371.1"/>
    <property type="molecule type" value="Genomic_DNA"/>
</dbReference>
<dbReference type="Pfam" id="PF00899">
    <property type="entry name" value="ThiF"/>
    <property type="match status" value="1"/>
</dbReference>
<keyword evidence="2" id="KW-0808">Transferase</keyword>
<evidence type="ECO:0000313" key="3">
    <source>
        <dbReference type="Proteomes" id="UP001596287"/>
    </source>
</evidence>
<sequence>MENYNARYARHYSLKDFGKEGQQKLLGAKVLVVGAGGLGCPVLQYLTASGIGTIGIVDHDLITLSNLQRQVLYAIEDIGKSKAKIASEKLKSLNPEIQIDVYDLEINAKNALEIIAKYDIVVDCTDNFASRYLINDACVLLKKPLVFGAIFQYEGQVSVFNIEQDGKSINYRNLFPNPPKPGEVQDCNEAGVLGILPGIIGMMQASEVIKILTGIGEVLVGKLLTFNLLNYEIFVLEITNDKDISPLIPNDKTAFETTDYNWLCGISNSKIKELSPSDFLSKIAEKDTIVIDVREKYELPKADFPNLNIPLSELEANLSELRGNTILLFCQSGKRSLKAGEILLGKFGEAKKISHLKGGIIALQEQNNEQDN</sequence>
<dbReference type="CDD" id="cd00158">
    <property type="entry name" value="RHOD"/>
    <property type="match status" value="1"/>
</dbReference>
<proteinExistence type="predicted"/>
<dbReference type="Proteomes" id="UP001596287">
    <property type="component" value="Unassembled WGS sequence"/>
</dbReference>
<reference evidence="3" key="1">
    <citation type="journal article" date="2019" name="Int. J. Syst. Evol. Microbiol.">
        <title>The Global Catalogue of Microorganisms (GCM) 10K type strain sequencing project: providing services to taxonomists for standard genome sequencing and annotation.</title>
        <authorList>
            <consortium name="The Broad Institute Genomics Platform"/>
            <consortium name="The Broad Institute Genome Sequencing Center for Infectious Disease"/>
            <person name="Wu L."/>
            <person name="Ma J."/>
        </authorList>
    </citation>
    <scope>NUCLEOTIDE SEQUENCE [LARGE SCALE GENOMIC DNA]</scope>
    <source>
        <strain evidence="3">CCUG 49679</strain>
    </source>
</reference>
<protein>
    <submittedName>
        <fullName evidence="2">ThiF family adenylyltransferase</fullName>
    </submittedName>
</protein>
<dbReference type="SUPFAM" id="SSF69572">
    <property type="entry name" value="Activating enzymes of the ubiquitin-like proteins"/>
    <property type="match status" value="1"/>
</dbReference>
<dbReference type="RefSeq" id="WP_379789990.1">
    <property type="nucleotide sequence ID" value="NZ_JBHSQB010000003.1"/>
</dbReference>
<dbReference type="CDD" id="cd00757">
    <property type="entry name" value="ThiF_MoeB_HesA_family"/>
    <property type="match status" value="1"/>
</dbReference>
<dbReference type="GO" id="GO:0016779">
    <property type="term" value="F:nucleotidyltransferase activity"/>
    <property type="evidence" value="ECO:0007669"/>
    <property type="project" value="UniProtKB-KW"/>
</dbReference>
<dbReference type="PANTHER" id="PTHR10953">
    <property type="entry name" value="UBIQUITIN-ACTIVATING ENZYME E1"/>
    <property type="match status" value="1"/>
</dbReference>
<dbReference type="InterPro" id="IPR000594">
    <property type="entry name" value="ThiF_NAD_FAD-bd"/>
</dbReference>
<comment type="caution">
    <text evidence="2">The sequence shown here is derived from an EMBL/GenBank/DDBJ whole genome shotgun (WGS) entry which is preliminary data.</text>
</comment>